<evidence type="ECO:0000256" key="3">
    <source>
        <dbReference type="ARBA" id="ARBA00022670"/>
    </source>
</evidence>
<proteinExistence type="inferred from homology"/>
<sequence>MGSEGPKSVVIHVSGFKKFQGVAENPTETIVKNLKGFVEKKELPAGLTLGSCTVLETAGDGARPALYKTMDSGVSTTDSTTNEQVVWVSVSFMIAKLTFLLEELDMFGILGTNWFQKNSEIFSGVRLALNGVLQDALKLHLGVNSGALKFAIERQAINEATFRCPDEFGWQPQQLPIIAEDGGTSRARETSCSTEAIHKILKKKGYDVAISDDAGRFVCNYVYYHSLRFGEEKGHKSLFVHVPLFSRIDEDTQMHFVASLLEAIAATC</sequence>
<dbReference type="AlphaFoldDB" id="A0A6J5W3E4"/>
<dbReference type="InterPro" id="IPR000816">
    <property type="entry name" value="Peptidase_C15"/>
</dbReference>
<dbReference type="OrthoDB" id="407146at2759"/>
<keyword evidence="5" id="KW-0788">Thiol protease</keyword>
<keyword evidence="7" id="KW-1185">Reference proteome</keyword>
<evidence type="ECO:0000313" key="7">
    <source>
        <dbReference type="Proteomes" id="UP000507245"/>
    </source>
</evidence>
<keyword evidence="4" id="KW-0378">Hydrolase</keyword>
<name>A0A6J5W3E4_PRUAR</name>
<dbReference type="Proteomes" id="UP000507245">
    <property type="component" value="Unassembled WGS sequence"/>
</dbReference>
<accession>A0A6J5W3E4</accession>
<organism evidence="6 7">
    <name type="scientific">Prunus armeniaca</name>
    <name type="common">Apricot</name>
    <name type="synonym">Armeniaca vulgaris</name>
    <dbReference type="NCBI Taxonomy" id="36596"/>
    <lineage>
        <taxon>Eukaryota</taxon>
        <taxon>Viridiplantae</taxon>
        <taxon>Streptophyta</taxon>
        <taxon>Embryophyta</taxon>
        <taxon>Tracheophyta</taxon>
        <taxon>Spermatophyta</taxon>
        <taxon>Magnoliopsida</taxon>
        <taxon>eudicotyledons</taxon>
        <taxon>Gunneridae</taxon>
        <taxon>Pentapetalae</taxon>
        <taxon>rosids</taxon>
        <taxon>fabids</taxon>
        <taxon>Rosales</taxon>
        <taxon>Rosaceae</taxon>
        <taxon>Amygdaloideae</taxon>
        <taxon>Amygdaleae</taxon>
        <taxon>Prunus</taxon>
    </lineage>
</organism>
<gene>
    <name evidence="6" type="ORF">ORAREDHAP_LOCUS6153</name>
</gene>
<dbReference type="InterPro" id="IPR016125">
    <property type="entry name" value="Peptidase_C15-like"/>
</dbReference>
<evidence type="ECO:0000256" key="5">
    <source>
        <dbReference type="ARBA" id="ARBA00022807"/>
    </source>
</evidence>
<evidence type="ECO:0000256" key="4">
    <source>
        <dbReference type="ARBA" id="ARBA00022801"/>
    </source>
</evidence>
<evidence type="ECO:0000313" key="6">
    <source>
        <dbReference type="EMBL" id="CAB4294973.1"/>
    </source>
</evidence>
<dbReference type="InterPro" id="IPR036440">
    <property type="entry name" value="Peptidase_C15-like_sf"/>
</dbReference>
<dbReference type="GO" id="GO:0006508">
    <property type="term" value="P:proteolysis"/>
    <property type="evidence" value="ECO:0007669"/>
    <property type="project" value="UniProtKB-KW"/>
</dbReference>
<protein>
    <recommendedName>
        <fullName evidence="8">Pyrrolidone-carboxylate peptidase</fullName>
    </recommendedName>
</protein>
<dbReference type="CDD" id="cd00501">
    <property type="entry name" value="Peptidase_C15"/>
    <property type="match status" value="1"/>
</dbReference>
<dbReference type="GO" id="GO:0005829">
    <property type="term" value="C:cytosol"/>
    <property type="evidence" value="ECO:0007669"/>
    <property type="project" value="InterPro"/>
</dbReference>
<reference evidence="7" key="1">
    <citation type="journal article" date="2020" name="Genome Biol.">
        <title>Gamete binning: chromosome-level and haplotype-resolved genome assembly enabled by high-throughput single-cell sequencing of gamete genomes.</title>
        <authorList>
            <person name="Campoy J.A."/>
            <person name="Sun H."/>
            <person name="Goel M."/>
            <person name="Jiao W.-B."/>
            <person name="Folz-Donahue K."/>
            <person name="Wang N."/>
            <person name="Rubio M."/>
            <person name="Liu C."/>
            <person name="Kukat C."/>
            <person name="Ruiz D."/>
            <person name="Huettel B."/>
            <person name="Schneeberger K."/>
        </authorList>
    </citation>
    <scope>NUCLEOTIDE SEQUENCE [LARGE SCALE GENOMIC DNA]</scope>
    <source>
        <strain evidence="7">cv. Rojo Pasion</strain>
    </source>
</reference>
<keyword evidence="3" id="KW-0645">Protease</keyword>
<dbReference type="PANTHER" id="PTHR23402">
    <property type="entry name" value="PROTEASE FAMILY C15 PYROGLUTAMYL-PEPTIDASE I-RELATED"/>
    <property type="match status" value="1"/>
</dbReference>
<dbReference type="PANTHER" id="PTHR23402:SF26">
    <property type="entry name" value="PEPTIDASE C15, PYROGLUTAMYL PEPTIDASE I-LIKE PROTEIN"/>
    <property type="match status" value="1"/>
</dbReference>
<dbReference type="SUPFAM" id="SSF53182">
    <property type="entry name" value="Pyrrolidone carboxyl peptidase (pyroglutamate aminopeptidase)"/>
    <property type="match status" value="1"/>
</dbReference>
<dbReference type="Pfam" id="PF01470">
    <property type="entry name" value="Peptidase_C15"/>
    <property type="match status" value="1"/>
</dbReference>
<dbReference type="GO" id="GO:0016920">
    <property type="term" value="F:pyroglutamyl-peptidase activity"/>
    <property type="evidence" value="ECO:0007669"/>
    <property type="project" value="InterPro"/>
</dbReference>
<dbReference type="FunFam" id="3.40.630.20:FF:000003">
    <property type="entry name" value="Pyrrolidone-carboxylate peptidase isoform A"/>
    <property type="match status" value="1"/>
</dbReference>
<comment type="similarity">
    <text evidence="1">Belongs to the peptidase C15 family.</text>
</comment>
<evidence type="ECO:0008006" key="8">
    <source>
        <dbReference type="Google" id="ProtNLM"/>
    </source>
</evidence>
<dbReference type="EMBL" id="CAEKKB010000001">
    <property type="protein sequence ID" value="CAB4294973.1"/>
    <property type="molecule type" value="Genomic_DNA"/>
</dbReference>
<keyword evidence="2" id="KW-0963">Cytoplasm</keyword>
<evidence type="ECO:0000256" key="1">
    <source>
        <dbReference type="ARBA" id="ARBA00006641"/>
    </source>
</evidence>
<evidence type="ECO:0000256" key="2">
    <source>
        <dbReference type="ARBA" id="ARBA00022490"/>
    </source>
</evidence>
<dbReference type="Gene3D" id="3.40.630.20">
    <property type="entry name" value="Peptidase C15, pyroglutamyl peptidase I-like"/>
    <property type="match status" value="1"/>
</dbReference>